<dbReference type="Gene3D" id="3.20.20.80">
    <property type="entry name" value="Glycosidases"/>
    <property type="match status" value="1"/>
</dbReference>
<keyword evidence="2" id="KW-1185">Reference proteome</keyword>
<sequence>MIRGLQKFVEDEVEEEGKETASTDECHHNVAAWHNVPHPEERLKFWSDPDTELKLVKTPASVNYAALERYKWFISGVRSNGMNVMLALFHHSLPSWAAGFYGINYYGQEVVSGAGLKLVETDEYSESG</sequence>
<reference evidence="1 2" key="1">
    <citation type="journal article" date="2024" name="G3 (Bethesda)">
        <title>Genome assembly of Hibiscus sabdariffa L. provides insights into metabolisms of medicinal natural products.</title>
        <authorList>
            <person name="Kim T."/>
        </authorList>
    </citation>
    <scope>NUCLEOTIDE SEQUENCE [LARGE SCALE GENOMIC DNA]</scope>
    <source>
        <strain evidence="1">TK-2024</strain>
        <tissue evidence="1">Old leaves</tissue>
    </source>
</reference>
<comment type="caution">
    <text evidence="1">The sequence shown here is derived from an EMBL/GenBank/DDBJ whole genome shotgun (WGS) entry which is preliminary data.</text>
</comment>
<name>A0ABR2G2B5_9ROSI</name>
<protein>
    <submittedName>
        <fullName evidence="1">Uncharacterized protein</fullName>
    </submittedName>
</protein>
<dbReference type="SUPFAM" id="SSF51445">
    <property type="entry name" value="(Trans)glycosidases"/>
    <property type="match status" value="1"/>
</dbReference>
<evidence type="ECO:0000313" key="1">
    <source>
        <dbReference type="EMBL" id="KAK8592842.1"/>
    </source>
</evidence>
<accession>A0ABR2G2B5</accession>
<dbReference type="InterPro" id="IPR017853">
    <property type="entry name" value="GH"/>
</dbReference>
<dbReference type="EMBL" id="JBBPBM010000003">
    <property type="protein sequence ID" value="KAK8592842.1"/>
    <property type="molecule type" value="Genomic_DNA"/>
</dbReference>
<organism evidence="1 2">
    <name type="scientific">Hibiscus sabdariffa</name>
    <name type="common">roselle</name>
    <dbReference type="NCBI Taxonomy" id="183260"/>
    <lineage>
        <taxon>Eukaryota</taxon>
        <taxon>Viridiplantae</taxon>
        <taxon>Streptophyta</taxon>
        <taxon>Embryophyta</taxon>
        <taxon>Tracheophyta</taxon>
        <taxon>Spermatophyta</taxon>
        <taxon>Magnoliopsida</taxon>
        <taxon>eudicotyledons</taxon>
        <taxon>Gunneridae</taxon>
        <taxon>Pentapetalae</taxon>
        <taxon>rosids</taxon>
        <taxon>malvids</taxon>
        <taxon>Malvales</taxon>
        <taxon>Malvaceae</taxon>
        <taxon>Malvoideae</taxon>
        <taxon>Hibiscus</taxon>
    </lineage>
</organism>
<dbReference type="Proteomes" id="UP001472677">
    <property type="component" value="Unassembled WGS sequence"/>
</dbReference>
<evidence type="ECO:0000313" key="2">
    <source>
        <dbReference type="Proteomes" id="UP001472677"/>
    </source>
</evidence>
<proteinExistence type="predicted"/>
<gene>
    <name evidence="1" type="ORF">V6N12_044935</name>
</gene>